<dbReference type="InterPro" id="IPR004843">
    <property type="entry name" value="Calcineurin-like_PHP"/>
</dbReference>
<comment type="caution">
    <text evidence="2">The sequence shown here is derived from an EMBL/GenBank/DDBJ whole genome shotgun (WGS) entry which is preliminary data.</text>
</comment>
<dbReference type="AlphaFoldDB" id="A0A9D1J224"/>
<sequence>MAVYFTADLHFFHENVIRFANRPFRGAEEMNAALIQNWNNRVSAGDEVYILGDVTLKGAGRAAEVLSQLCGKKYLIRGNHDKFADQASFPKELFVWIRDYAEITVGNTPFVLFHYPIGEWNGFYRGAVHLHGHQHNHRDYNEKNRGEGLLRYDVGVDANGMAPVSAAEIEAFFFSDLESRPSGQAGGCTT</sequence>
<dbReference type="SUPFAM" id="SSF56300">
    <property type="entry name" value="Metallo-dependent phosphatases"/>
    <property type="match status" value="1"/>
</dbReference>
<dbReference type="Pfam" id="PF00149">
    <property type="entry name" value="Metallophos"/>
    <property type="match status" value="1"/>
</dbReference>
<proteinExistence type="predicted"/>
<dbReference type="Proteomes" id="UP000886785">
    <property type="component" value="Unassembled WGS sequence"/>
</dbReference>
<evidence type="ECO:0000313" key="3">
    <source>
        <dbReference type="Proteomes" id="UP000886785"/>
    </source>
</evidence>
<feature type="domain" description="Calcineurin-like phosphoesterase" evidence="1">
    <location>
        <begin position="1"/>
        <end position="99"/>
    </location>
</feature>
<dbReference type="Gene3D" id="3.60.21.10">
    <property type="match status" value="1"/>
</dbReference>
<reference evidence="2" key="2">
    <citation type="journal article" date="2021" name="PeerJ">
        <title>Extensive microbial diversity within the chicken gut microbiome revealed by metagenomics and culture.</title>
        <authorList>
            <person name="Gilroy R."/>
            <person name="Ravi A."/>
            <person name="Getino M."/>
            <person name="Pursley I."/>
            <person name="Horton D.L."/>
            <person name="Alikhan N.F."/>
            <person name="Baker D."/>
            <person name="Gharbi K."/>
            <person name="Hall N."/>
            <person name="Watson M."/>
            <person name="Adriaenssens E.M."/>
            <person name="Foster-Nyarko E."/>
            <person name="Jarju S."/>
            <person name="Secka A."/>
            <person name="Antonio M."/>
            <person name="Oren A."/>
            <person name="Chaudhuri R.R."/>
            <person name="La Ragione R."/>
            <person name="Hildebrand F."/>
            <person name="Pallen M.J."/>
        </authorList>
    </citation>
    <scope>NUCLEOTIDE SEQUENCE</scope>
    <source>
        <strain evidence="2">ChiSjej1B19-7085</strain>
    </source>
</reference>
<dbReference type="InterPro" id="IPR029052">
    <property type="entry name" value="Metallo-depent_PP-like"/>
</dbReference>
<evidence type="ECO:0000259" key="1">
    <source>
        <dbReference type="Pfam" id="PF00149"/>
    </source>
</evidence>
<reference evidence="2" key="1">
    <citation type="submission" date="2020-10" db="EMBL/GenBank/DDBJ databases">
        <authorList>
            <person name="Gilroy R."/>
        </authorList>
    </citation>
    <scope>NUCLEOTIDE SEQUENCE</scope>
    <source>
        <strain evidence="2">ChiSjej1B19-7085</strain>
    </source>
</reference>
<evidence type="ECO:0000313" key="2">
    <source>
        <dbReference type="EMBL" id="HIR58042.1"/>
    </source>
</evidence>
<gene>
    <name evidence="2" type="ORF">IAA54_10265</name>
</gene>
<name>A0A9D1J224_9FIRM</name>
<accession>A0A9D1J224</accession>
<protein>
    <submittedName>
        <fullName evidence="2">Metallophosphoesterase</fullName>
    </submittedName>
</protein>
<dbReference type="EMBL" id="DVHF01000128">
    <property type="protein sequence ID" value="HIR58042.1"/>
    <property type="molecule type" value="Genomic_DNA"/>
</dbReference>
<organism evidence="2 3">
    <name type="scientific">Candidatus Gallacutalibacter pullicola</name>
    <dbReference type="NCBI Taxonomy" id="2840830"/>
    <lineage>
        <taxon>Bacteria</taxon>
        <taxon>Bacillati</taxon>
        <taxon>Bacillota</taxon>
        <taxon>Clostridia</taxon>
        <taxon>Eubacteriales</taxon>
        <taxon>Candidatus Gallacutalibacter</taxon>
    </lineage>
</organism>